<name>A0AAV9CE83_ACOCL</name>
<accession>A0AAV9CE83</accession>
<gene>
    <name evidence="2" type="ORF">QJS10_CPB19g01005</name>
</gene>
<reference evidence="2" key="2">
    <citation type="submission" date="2023-06" db="EMBL/GenBank/DDBJ databases">
        <authorList>
            <person name="Ma L."/>
            <person name="Liu K.-W."/>
            <person name="Li Z."/>
            <person name="Hsiao Y.-Y."/>
            <person name="Qi Y."/>
            <person name="Fu T."/>
            <person name="Tang G."/>
            <person name="Zhang D."/>
            <person name="Sun W.-H."/>
            <person name="Liu D.-K."/>
            <person name="Li Y."/>
            <person name="Chen G.-Z."/>
            <person name="Liu X.-D."/>
            <person name="Liao X.-Y."/>
            <person name="Jiang Y.-T."/>
            <person name="Yu X."/>
            <person name="Hao Y."/>
            <person name="Huang J."/>
            <person name="Zhao X.-W."/>
            <person name="Ke S."/>
            <person name="Chen Y.-Y."/>
            <person name="Wu W.-L."/>
            <person name="Hsu J.-L."/>
            <person name="Lin Y.-F."/>
            <person name="Huang M.-D."/>
            <person name="Li C.-Y."/>
            <person name="Huang L."/>
            <person name="Wang Z.-W."/>
            <person name="Zhao X."/>
            <person name="Zhong W.-Y."/>
            <person name="Peng D.-H."/>
            <person name="Ahmad S."/>
            <person name="Lan S."/>
            <person name="Zhang J.-S."/>
            <person name="Tsai W.-C."/>
            <person name="Van De Peer Y."/>
            <person name="Liu Z.-J."/>
        </authorList>
    </citation>
    <scope>NUCLEOTIDE SEQUENCE</scope>
    <source>
        <strain evidence="2">CP</strain>
        <tissue evidence="2">Leaves</tissue>
    </source>
</reference>
<evidence type="ECO:0000313" key="3">
    <source>
        <dbReference type="Proteomes" id="UP001180020"/>
    </source>
</evidence>
<keyword evidence="3" id="KW-1185">Reference proteome</keyword>
<dbReference type="PANTHER" id="PTHR34055:SF1">
    <property type="entry name" value="EXPRESSED PROTEIN"/>
    <property type="match status" value="1"/>
</dbReference>
<dbReference type="PANTHER" id="PTHR34055">
    <property type="entry name" value="OS09G0491596 PROTEIN"/>
    <property type="match status" value="1"/>
</dbReference>
<dbReference type="EMBL" id="JAUJYO010000019">
    <property type="protein sequence ID" value="KAK1287190.1"/>
    <property type="molecule type" value="Genomic_DNA"/>
</dbReference>
<sequence length="177" mass="19992">MGRGRGKGKRLTAVTSHEDPGSGGEEPLPAYKRRGRPTKPLKMTSMMRRSRRSKRKKGKMLNLLLLKKQKAWEPRMEKRGGGLSPKQKKILIRSLRGLVLGRRIRLNPMGSVRTGAGVRASHVGLRKPELSASFFAKCTEGTLLGLKGYGYEFNRAQKEESLSTLDEEFRKFGYEYN</sequence>
<dbReference type="AlphaFoldDB" id="A0AAV9CE83"/>
<organism evidence="2 3">
    <name type="scientific">Acorus calamus</name>
    <name type="common">Sweet flag</name>
    <dbReference type="NCBI Taxonomy" id="4465"/>
    <lineage>
        <taxon>Eukaryota</taxon>
        <taxon>Viridiplantae</taxon>
        <taxon>Streptophyta</taxon>
        <taxon>Embryophyta</taxon>
        <taxon>Tracheophyta</taxon>
        <taxon>Spermatophyta</taxon>
        <taxon>Magnoliopsida</taxon>
        <taxon>Liliopsida</taxon>
        <taxon>Acoraceae</taxon>
        <taxon>Acorus</taxon>
    </lineage>
</organism>
<dbReference type="Proteomes" id="UP001180020">
    <property type="component" value="Unassembled WGS sequence"/>
</dbReference>
<reference evidence="2" key="1">
    <citation type="journal article" date="2023" name="Nat. Commun.">
        <title>Diploid and tetraploid genomes of Acorus and the evolution of monocots.</title>
        <authorList>
            <person name="Ma L."/>
            <person name="Liu K.W."/>
            <person name="Li Z."/>
            <person name="Hsiao Y.Y."/>
            <person name="Qi Y."/>
            <person name="Fu T."/>
            <person name="Tang G.D."/>
            <person name="Zhang D."/>
            <person name="Sun W.H."/>
            <person name="Liu D.K."/>
            <person name="Li Y."/>
            <person name="Chen G.Z."/>
            <person name="Liu X.D."/>
            <person name="Liao X.Y."/>
            <person name="Jiang Y.T."/>
            <person name="Yu X."/>
            <person name="Hao Y."/>
            <person name="Huang J."/>
            <person name="Zhao X.W."/>
            <person name="Ke S."/>
            <person name="Chen Y.Y."/>
            <person name="Wu W.L."/>
            <person name="Hsu J.L."/>
            <person name="Lin Y.F."/>
            <person name="Huang M.D."/>
            <person name="Li C.Y."/>
            <person name="Huang L."/>
            <person name="Wang Z.W."/>
            <person name="Zhao X."/>
            <person name="Zhong W.Y."/>
            <person name="Peng D.H."/>
            <person name="Ahmad S."/>
            <person name="Lan S."/>
            <person name="Zhang J.S."/>
            <person name="Tsai W.C."/>
            <person name="Van de Peer Y."/>
            <person name="Liu Z.J."/>
        </authorList>
    </citation>
    <scope>NUCLEOTIDE SEQUENCE</scope>
    <source>
        <strain evidence="2">CP</strain>
    </source>
</reference>
<feature type="compositionally biased region" description="Basic residues" evidence="1">
    <location>
        <begin position="1"/>
        <end position="10"/>
    </location>
</feature>
<evidence type="ECO:0000313" key="2">
    <source>
        <dbReference type="EMBL" id="KAK1287190.1"/>
    </source>
</evidence>
<proteinExistence type="predicted"/>
<protein>
    <submittedName>
        <fullName evidence="2">Uncharacterized protein</fullName>
    </submittedName>
</protein>
<evidence type="ECO:0000256" key="1">
    <source>
        <dbReference type="SAM" id="MobiDB-lite"/>
    </source>
</evidence>
<feature type="region of interest" description="Disordered" evidence="1">
    <location>
        <begin position="1"/>
        <end position="56"/>
    </location>
</feature>
<comment type="caution">
    <text evidence="2">The sequence shown here is derived from an EMBL/GenBank/DDBJ whole genome shotgun (WGS) entry which is preliminary data.</text>
</comment>